<protein>
    <submittedName>
        <fullName evidence="1">Uncharacterized protein</fullName>
    </submittedName>
</protein>
<keyword evidence="2" id="KW-1185">Reference proteome</keyword>
<name>A0A2K9V596_9CAUD</name>
<proteinExistence type="predicted"/>
<sequence>MIMSEFMNAKEAQELVKKNKQKRIEYYLDRIGQDRKANMIKRAIEKAVVDGENCAYVKFHTKTDDDRITAIEEYFTKLGYDIFFDRKWCRVKLFKRNFPKPPKISR</sequence>
<evidence type="ECO:0000313" key="1">
    <source>
        <dbReference type="EMBL" id="AUV57318.1"/>
    </source>
</evidence>
<accession>A0A2K9V596</accession>
<dbReference type="GeneID" id="54988152"/>
<dbReference type="KEGG" id="vg:54988152"/>
<dbReference type="RefSeq" id="YP_009797729.1">
    <property type="nucleotide sequence ID" value="NC_047918.1"/>
</dbReference>
<dbReference type="EMBL" id="MG744354">
    <property type="protein sequence ID" value="AUV57318.1"/>
    <property type="molecule type" value="Genomic_DNA"/>
</dbReference>
<organism evidence="1 2">
    <name type="scientific">Lactobacillus phage Satyr</name>
    <dbReference type="NCBI Taxonomy" id="2070201"/>
    <lineage>
        <taxon>Viruses</taxon>
        <taxon>Duplodnaviria</taxon>
        <taxon>Heunggongvirae</taxon>
        <taxon>Uroviricota</taxon>
        <taxon>Caudoviricetes</taxon>
        <taxon>Tybeckvirinae</taxon>
        <taxon>Maenadvirus</taxon>
        <taxon>Maenadvirus satyr</taxon>
    </lineage>
</organism>
<evidence type="ECO:0000313" key="2">
    <source>
        <dbReference type="Proteomes" id="UP000241743"/>
    </source>
</evidence>
<dbReference type="Proteomes" id="UP000241743">
    <property type="component" value="Segment"/>
</dbReference>
<reference evidence="1 2" key="1">
    <citation type="submission" date="2017-12" db="EMBL/GenBank/DDBJ databases">
        <title>Lactobacillus phages that infect wine-derived L. plantarum strains.</title>
        <authorList>
            <person name="Kyrkou I."/>
            <person name="Hestbjerg Hansen L."/>
        </authorList>
    </citation>
    <scope>NUCLEOTIDE SEQUENCE [LARGE SCALE GENOMIC DNA]</scope>
</reference>